<dbReference type="EMBL" id="JABSTU010000011">
    <property type="protein sequence ID" value="KAH8009236.1"/>
    <property type="molecule type" value="Genomic_DNA"/>
</dbReference>
<feature type="compositionally biased region" description="Basic and acidic residues" evidence="1">
    <location>
        <begin position="110"/>
        <end position="131"/>
    </location>
</feature>
<feature type="region of interest" description="Disordered" evidence="1">
    <location>
        <begin position="1"/>
        <end position="22"/>
    </location>
</feature>
<comment type="caution">
    <text evidence="3">The sequence shown here is derived from an EMBL/GenBank/DDBJ whole genome shotgun (WGS) entry which is preliminary data.</text>
</comment>
<keyword evidence="2" id="KW-1133">Transmembrane helix</keyword>
<evidence type="ECO:0000256" key="2">
    <source>
        <dbReference type="SAM" id="Phobius"/>
    </source>
</evidence>
<dbReference type="Proteomes" id="UP000821866">
    <property type="component" value="Chromosome 9"/>
</dbReference>
<reference evidence="3" key="1">
    <citation type="journal article" date="2020" name="Cell">
        <title>Large-Scale Comparative Analyses of Tick Genomes Elucidate Their Genetic Diversity and Vector Capacities.</title>
        <authorList>
            <consortium name="Tick Genome and Microbiome Consortium (TIGMIC)"/>
            <person name="Jia N."/>
            <person name="Wang J."/>
            <person name="Shi W."/>
            <person name="Du L."/>
            <person name="Sun Y."/>
            <person name="Zhan W."/>
            <person name="Jiang J.F."/>
            <person name="Wang Q."/>
            <person name="Zhang B."/>
            <person name="Ji P."/>
            <person name="Bell-Sakyi L."/>
            <person name="Cui X.M."/>
            <person name="Yuan T.T."/>
            <person name="Jiang B.G."/>
            <person name="Yang W.F."/>
            <person name="Lam T.T."/>
            <person name="Chang Q.C."/>
            <person name="Ding S.J."/>
            <person name="Wang X.J."/>
            <person name="Zhu J.G."/>
            <person name="Ruan X.D."/>
            <person name="Zhao L."/>
            <person name="Wei J.T."/>
            <person name="Ye R.Z."/>
            <person name="Que T.C."/>
            <person name="Du C.H."/>
            <person name="Zhou Y.H."/>
            <person name="Cheng J.X."/>
            <person name="Dai P.F."/>
            <person name="Guo W.B."/>
            <person name="Han X.H."/>
            <person name="Huang E.J."/>
            <person name="Li L.F."/>
            <person name="Wei W."/>
            <person name="Gao Y.C."/>
            <person name="Liu J.Z."/>
            <person name="Shao H.Z."/>
            <person name="Wang X."/>
            <person name="Wang C.C."/>
            <person name="Yang T.C."/>
            <person name="Huo Q.B."/>
            <person name="Li W."/>
            <person name="Chen H.Y."/>
            <person name="Chen S.E."/>
            <person name="Zhou L.G."/>
            <person name="Ni X.B."/>
            <person name="Tian J.H."/>
            <person name="Sheng Y."/>
            <person name="Liu T."/>
            <person name="Pan Y.S."/>
            <person name="Xia L.Y."/>
            <person name="Li J."/>
            <person name="Zhao F."/>
            <person name="Cao W.C."/>
        </authorList>
    </citation>
    <scope>NUCLEOTIDE SEQUENCE</scope>
    <source>
        <strain evidence="3">Rmic-2018</strain>
    </source>
</reference>
<keyword evidence="4" id="KW-1185">Reference proteome</keyword>
<feature type="transmembrane region" description="Helical" evidence="2">
    <location>
        <begin position="49"/>
        <end position="70"/>
    </location>
</feature>
<sequence length="167" mass="17798">MPQTYGEGGPHRQAGSAPKSASKSSVYRTASLFSLAGEESATVDTWKRQWVLCATVTLVALIIFALAVILHSLRSTANIATNKATAEDLIHRRVAAETVAAATGDDDSEMDIRRSVSLRERVHSSEGERADTTSSDEQGSNGTAVAEKGNEEQPESVNVMGSAYEWG</sequence>
<protein>
    <submittedName>
        <fullName evidence="3">Uncharacterized protein</fullName>
    </submittedName>
</protein>
<organism evidence="3 4">
    <name type="scientific">Rhipicephalus microplus</name>
    <name type="common">Cattle tick</name>
    <name type="synonym">Boophilus microplus</name>
    <dbReference type="NCBI Taxonomy" id="6941"/>
    <lineage>
        <taxon>Eukaryota</taxon>
        <taxon>Metazoa</taxon>
        <taxon>Ecdysozoa</taxon>
        <taxon>Arthropoda</taxon>
        <taxon>Chelicerata</taxon>
        <taxon>Arachnida</taxon>
        <taxon>Acari</taxon>
        <taxon>Parasitiformes</taxon>
        <taxon>Ixodida</taxon>
        <taxon>Ixodoidea</taxon>
        <taxon>Ixodidae</taxon>
        <taxon>Rhipicephalinae</taxon>
        <taxon>Rhipicephalus</taxon>
        <taxon>Boophilus</taxon>
    </lineage>
</organism>
<keyword evidence="2" id="KW-0812">Transmembrane</keyword>
<name>A0A9J6D566_RHIMP</name>
<dbReference type="AlphaFoldDB" id="A0A9J6D566"/>
<reference evidence="3" key="2">
    <citation type="submission" date="2021-09" db="EMBL/GenBank/DDBJ databases">
        <authorList>
            <person name="Jia N."/>
            <person name="Wang J."/>
            <person name="Shi W."/>
            <person name="Du L."/>
            <person name="Sun Y."/>
            <person name="Zhan W."/>
            <person name="Jiang J."/>
            <person name="Wang Q."/>
            <person name="Zhang B."/>
            <person name="Ji P."/>
            <person name="Sakyi L.B."/>
            <person name="Cui X."/>
            <person name="Yuan T."/>
            <person name="Jiang B."/>
            <person name="Yang W."/>
            <person name="Lam T.T.-Y."/>
            <person name="Chang Q."/>
            <person name="Ding S."/>
            <person name="Wang X."/>
            <person name="Zhu J."/>
            <person name="Ruan X."/>
            <person name="Zhao L."/>
            <person name="Wei J."/>
            <person name="Que T."/>
            <person name="Du C."/>
            <person name="Cheng J."/>
            <person name="Dai P."/>
            <person name="Han X."/>
            <person name="Huang E."/>
            <person name="Gao Y."/>
            <person name="Liu J."/>
            <person name="Shao H."/>
            <person name="Ye R."/>
            <person name="Li L."/>
            <person name="Wei W."/>
            <person name="Wang X."/>
            <person name="Wang C."/>
            <person name="Huo Q."/>
            <person name="Li W."/>
            <person name="Guo W."/>
            <person name="Chen H."/>
            <person name="Chen S."/>
            <person name="Zhou L."/>
            <person name="Zhou L."/>
            <person name="Ni X."/>
            <person name="Tian J."/>
            <person name="Zhou Y."/>
            <person name="Sheng Y."/>
            <person name="Liu T."/>
            <person name="Pan Y."/>
            <person name="Xia L."/>
            <person name="Li J."/>
            <person name="Zhao F."/>
            <person name="Cao W."/>
        </authorList>
    </citation>
    <scope>NUCLEOTIDE SEQUENCE</scope>
    <source>
        <strain evidence="3">Rmic-2018</strain>
        <tissue evidence="3">Larvae</tissue>
    </source>
</reference>
<feature type="compositionally biased region" description="Polar residues" evidence="1">
    <location>
        <begin position="132"/>
        <end position="143"/>
    </location>
</feature>
<accession>A0A9J6D566</accession>
<keyword evidence="2" id="KW-0472">Membrane</keyword>
<evidence type="ECO:0000313" key="3">
    <source>
        <dbReference type="EMBL" id="KAH8009236.1"/>
    </source>
</evidence>
<proteinExistence type="predicted"/>
<feature type="region of interest" description="Disordered" evidence="1">
    <location>
        <begin position="101"/>
        <end position="167"/>
    </location>
</feature>
<evidence type="ECO:0000256" key="1">
    <source>
        <dbReference type="SAM" id="MobiDB-lite"/>
    </source>
</evidence>
<gene>
    <name evidence="3" type="ORF">HPB51_013425</name>
</gene>
<evidence type="ECO:0000313" key="4">
    <source>
        <dbReference type="Proteomes" id="UP000821866"/>
    </source>
</evidence>